<dbReference type="InterPro" id="IPR035996">
    <property type="entry name" value="4pyrrol_Methylase_sf"/>
</dbReference>
<gene>
    <name evidence="9" type="primary">cobI</name>
    <name evidence="9" type="ORF">D5R97_00300</name>
</gene>
<evidence type="ECO:0000256" key="3">
    <source>
        <dbReference type="ARBA" id="ARBA00022573"/>
    </source>
</evidence>
<comment type="caution">
    <text evidence="9">The sequence shown here is derived from an EMBL/GenBank/DDBJ whole genome shotgun (WGS) entry which is preliminary data.</text>
</comment>
<dbReference type="Proteomes" id="UP000285138">
    <property type="component" value="Unassembled WGS sequence"/>
</dbReference>
<keyword evidence="3" id="KW-0169">Cobalamin biosynthesis</keyword>
<dbReference type="InterPro" id="IPR012382">
    <property type="entry name" value="CobI/CbiL"/>
</dbReference>
<dbReference type="Gene3D" id="3.30.950.10">
    <property type="entry name" value="Methyltransferase, Cobalt-precorrin-4 Transmethylase, Domain 2"/>
    <property type="match status" value="1"/>
</dbReference>
<dbReference type="PANTHER" id="PTHR43467:SF2">
    <property type="entry name" value="COBALT-PRECORRIN-2 C(20)-METHYLTRANSFERASE"/>
    <property type="match status" value="1"/>
</dbReference>
<dbReference type="EMBL" id="QZAA01000016">
    <property type="protein sequence ID" value="RQD78476.1"/>
    <property type="molecule type" value="Genomic_DNA"/>
</dbReference>
<evidence type="ECO:0000313" key="10">
    <source>
        <dbReference type="Proteomes" id="UP000285138"/>
    </source>
</evidence>
<dbReference type="InterPro" id="IPR000878">
    <property type="entry name" value="4pyrrol_Mease"/>
</dbReference>
<dbReference type="EC" id="2.1.1.130" evidence="9"/>
<evidence type="ECO:0000259" key="8">
    <source>
        <dbReference type="Pfam" id="PF00590"/>
    </source>
</evidence>
<dbReference type="GO" id="GO:0009236">
    <property type="term" value="P:cobalamin biosynthetic process"/>
    <property type="evidence" value="ECO:0007669"/>
    <property type="project" value="UniProtKB-UniRule"/>
</dbReference>
<dbReference type="InterPro" id="IPR014776">
    <property type="entry name" value="4pyrrole_Mease_sub2"/>
</dbReference>
<dbReference type="NCBIfam" id="TIGR01467">
    <property type="entry name" value="cobI_cbiL"/>
    <property type="match status" value="1"/>
</dbReference>
<evidence type="ECO:0000256" key="7">
    <source>
        <dbReference type="PIRNR" id="PIRNR036427"/>
    </source>
</evidence>
<dbReference type="InterPro" id="IPR006364">
    <property type="entry name" value="CobI/CbiL/CobIJ_dom"/>
</dbReference>
<name>A0A424YJ17_9FIRM</name>
<evidence type="ECO:0000313" key="9">
    <source>
        <dbReference type="EMBL" id="RQD78476.1"/>
    </source>
</evidence>
<dbReference type="AlphaFoldDB" id="A0A424YJ17"/>
<feature type="domain" description="Tetrapyrrole methylase" evidence="8">
    <location>
        <begin position="4"/>
        <end position="210"/>
    </location>
</feature>
<dbReference type="GO" id="GO:0030788">
    <property type="term" value="F:precorrin-2 C20-methyltransferase activity"/>
    <property type="evidence" value="ECO:0007669"/>
    <property type="project" value="UniProtKB-EC"/>
</dbReference>
<evidence type="ECO:0000256" key="6">
    <source>
        <dbReference type="ARBA" id="ARBA00022691"/>
    </source>
</evidence>
<comment type="pathway">
    <text evidence="1">Cofactor biosynthesis; adenosylcobalamin biosynthesis.</text>
</comment>
<keyword evidence="5 9" id="KW-0808">Transferase</keyword>
<evidence type="ECO:0000256" key="1">
    <source>
        <dbReference type="ARBA" id="ARBA00004953"/>
    </source>
</evidence>
<evidence type="ECO:0000256" key="4">
    <source>
        <dbReference type="ARBA" id="ARBA00022603"/>
    </source>
</evidence>
<dbReference type="SUPFAM" id="SSF53790">
    <property type="entry name" value="Tetrapyrrole methylase"/>
    <property type="match status" value="1"/>
</dbReference>
<dbReference type="CDD" id="cd11645">
    <property type="entry name" value="Precorrin_2_C20_MT"/>
    <property type="match status" value="1"/>
</dbReference>
<keyword evidence="4 9" id="KW-0489">Methyltransferase</keyword>
<dbReference type="Gene3D" id="3.40.1010.10">
    <property type="entry name" value="Cobalt-precorrin-4 Transmethylase, Domain 1"/>
    <property type="match status" value="1"/>
</dbReference>
<sequence length="232" mass="25995">MEGKLYAVGVGPGEPSLLTIKALKALEEARVVAVPKGKAEKKSLALSIIKDYIKDKEVLELVFPMTDNKEVLEEFWEKAAKKVAALLEKGERVVFATLGDPSLYSTFTYLRSYLEKRGNSFPVEVIPGINSFSAAASLLQISLVEGDQNLAVVSAPQNTSRLKNILKIFDTVVILKVHRYLEEIMEVLEELDLEDKGYFVSSCGREDEYFSRDLKALLKKDLDYLSMIIVRK</sequence>
<proteinExistence type="inferred from homology"/>
<accession>A0A424YJ17</accession>
<dbReference type="Pfam" id="PF00590">
    <property type="entry name" value="TP_methylase"/>
    <property type="match status" value="1"/>
</dbReference>
<dbReference type="PIRSF" id="PIRSF036427">
    <property type="entry name" value="Precrrn-2_mtase"/>
    <property type="match status" value="1"/>
</dbReference>
<dbReference type="UniPathway" id="UPA00148"/>
<protein>
    <submittedName>
        <fullName evidence="9">Precorrin-2 C(20)-methyltransferase</fullName>
        <ecNumber evidence="9">2.1.1.130</ecNumber>
    </submittedName>
</protein>
<evidence type="ECO:0000256" key="5">
    <source>
        <dbReference type="ARBA" id="ARBA00022679"/>
    </source>
</evidence>
<dbReference type="PANTHER" id="PTHR43467">
    <property type="entry name" value="COBALT-PRECORRIN-2 C(20)-METHYLTRANSFERASE"/>
    <property type="match status" value="1"/>
</dbReference>
<dbReference type="GO" id="GO:0032259">
    <property type="term" value="P:methylation"/>
    <property type="evidence" value="ECO:0007669"/>
    <property type="project" value="UniProtKB-KW"/>
</dbReference>
<keyword evidence="6" id="KW-0949">S-adenosyl-L-methionine</keyword>
<evidence type="ECO:0000256" key="2">
    <source>
        <dbReference type="ARBA" id="ARBA00005879"/>
    </source>
</evidence>
<organism evidence="9 10">
    <name type="scientific">Candidatus Syntrophonatronum acetioxidans</name>
    <dbReference type="NCBI Taxonomy" id="1795816"/>
    <lineage>
        <taxon>Bacteria</taxon>
        <taxon>Bacillati</taxon>
        <taxon>Bacillota</taxon>
        <taxon>Clostridia</taxon>
        <taxon>Eubacteriales</taxon>
        <taxon>Syntrophomonadaceae</taxon>
        <taxon>Candidatus Syntrophonatronum</taxon>
    </lineage>
</organism>
<comment type="similarity">
    <text evidence="2 7">Belongs to the precorrin methyltransferase family.</text>
</comment>
<reference evidence="9 10" key="1">
    <citation type="submission" date="2018-08" db="EMBL/GenBank/DDBJ databases">
        <title>The metabolism and importance of syntrophic acetate oxidation coupled to methane or sulfide production in haloalkaline environments.</title>
        <authorList>
            <person name="Timmers P.H.A."/>
            <person name="Vavourakis C.D."/>
            <person name="Sorokin D.Y."/>
            <person name="Sinninghe Damste J.S."/>
            <person name="Muyzer G."/>
            <person name="Stams A.J.M."/>
            <person name="Plugge C.M."/>
        </authorList>
    </citation>
    <scope>NUCLEOTIDE SEQUENCE [LARGE SCALE GENOMIC DNA]</scope>
    <source>
        <strain evidence="9">MSAO_Bac1</strain>
    </source>
</reference>
<dbReference type="InterPro" id="IPR014777">
    <property type="entry name" value="4pyrrole_Mease_sub1"/>
</dbReference>